<accession>A0A975GI07</accession>
<dbReference type="KEGG" id="dli:dnl_43950"/>
<sequence>MKGNIKALKQTWEYMDKCGTKEGHLVIFDRTEKPWEEKIFRKAGSFKCSELIVWGM</sequence>
<gene>
    <name evidence="1" type="ORF">dnl_43950</name>
</gene>
<protein>
    <submittedName>
        <fullName evidence="1">Uncharacterized protein</fullName>
    </submittedName>
</protein>
<evidence type="ECO:0000313" key="1">
    <source>
        <dbReference type="EMBL" id="QTA82032.1"/>
    </source>
</evidence>
<organism evidence="1 2">
    <name type="scientific">Desulfonema limicola</name>
    <dbReference type="NCBI Taxonomy" id="45656"/>
    <lineage>
        <taxon>Bacteria</taxon>
        <taxon>Pseudomonadati</taxon>
        <taxon>Thermodesulfobacteriota</taxon>
        <taxon>Desulfobacteria</taxon>
        <taxon>Desulfobacterales</taxon>
        <taxon>Desulfococcaceae</taxon>
        <taxon>Desulfonema</taxon>
    </lineage>
</organism>
<dbReference type="AlphaFoldDB" id="A0A975GI07"/>
<dbReference type="EMBL" id="CP061799">
    <property type="protein sequence ID" value="QTA82032.1"/>
    <property type="molecule type" value="Genomic_DNA"/>
</dbReference>
<keyword evidence="2" id="KW-1185">Reference proteome</keyword>
<dbReference type="Proteomes" id="UP000663720">
    <property type="component" value="Chromosome"/>
</dbReference>
<evidence type="ECO:0000313" key="2">
    <source>
        <dbReference type="Proteomes" id="UP000663720"/>
    </source>
</evidence>
<proteinExistence type="predicted"/>
<reference evidence="1" key="1">
    <citation type="journal article" date="2021" name="Microb. Physiol.">
        <title>Proteogenomic Insights into the Physiology of Marine, Sulfate-Reducing, Filamentous Desulfonema limicola and Desulfonema magnum.</title>
        <authorList>
            <person name="Schnaars V."/>
            <person name="Wohlbrand L."/>
            <person name="Scheve S."/>
            <person name="Hinrichs C."/>
            <person name="Reinhardt R."/>
            <person name="Rabus R."/>
        </authorList>
    </citation>
    <scope>NUCLEOTIDE SEQUENCE</scope>
    <source>
        <strain evidence="1">5ac10</strain>
    </source>
</reference>
<name>A0A975GI07_9BACT</name>